<dbReference type="Pfam" id="PF20329">
    <property type="entry name" value="DUF6624"/>
    <property type="match status" value="1"/>
</dbReference>
<dbReference type="OrthoDB" id="1164858at2"/>
<evidence type="ECO:0000313" key="1">
    <source>
        <dbReference type="EMBL" id="PSK94188.1"/>
    </source>
</evidence>
<comment type="caution">
    <text evidence="1">The sequence shown here is derived from an EMBL/GenBank/DDBJ whole genome shotgun (WGS) entry which is preliminary data.</text>
</comment>
<dbReference type="RefSeq" id="WP_106520912.1">
    <property type="nucleotide sequence ID" value="NZ_PYGD01000001.1"/>
</dbReference>
<protein>
    <submittedName>
        <fullName evidence="1">Uncharacterized protein</fullName>
    </submittedName>
</protein>
<dbReference type="InterPro" id="IPR046732">
    <property type="entry name" value="DUF6624"/>
</dbReference>
<proteinExistence type="predicted"/>
<dbReference type="EMBL" id="PYGD01000001">
    <property type="protein sequence ID" value="PSK94188.1"/>
    <property type="molecule type" value="Genomic_DNA"/>
</dbReference>
<accession>A0A2P8DAD5</accession>
<gene>
    <name evidence="1" type="ORF">B0I18_101343</name>
</gene>
<dbReference type="Proteomes" id="UP000240572">
    <property type="component" value="Unassembled WGS sequence"/>
</dbReference>
<sequence length="336" mass="39195">MILILLHGTKIINRLSILIVLILGVLNKSDGQTLSPLFSKQEINTLCQIDSCYNSGKYNAVIQLSDQIIDSGYASKYDYELYVRLFYSAYTKDKNNAYRYIRTALVRGLNNIEGYNVWDFLIFDSIRNNIIKEAFNQNSGHKNDMDLIAQIANHFTQDSLLRSVNIPYLDSLKNKDTVRYNQHYLALRHSDSINSIFVEKVLFQYKTWPGYALVGKDGDRKFWLLLQHSDENVPLQILGLKMMETSVITHNTNRRNYAYLYDRICVNTGRKQLFGTQFSKHEFDSLSGKHEMILHPLEDPLNLNCYRHCMKLENIDTYKESAENHFFNKEKQSLKN</sequence>
<reference evidence="1 2" key="1">
    <citation type="submission" date="2018-03" db="EMBL/GenBank/DDBJ databases">
        <title>Genomic Encyclopedia of Type Strains, Phase III (KMG-III): the genomes of soil and plant-associated and newly described type strains.</title>
        <authorList>
            <person name="Whitman W."/>
        </authorList>
    </citation>
    <scope>NUCLEOTIDE SEQUENCE [LARGE SCALE GENOMIC DNA]</scope>
    <source>
        <strain evidence="1 2">CGMCC 1.12700</strain>
    </source>
</reference>
<name>A0A2P8DAD5_9BACT</name>
<organism evidence="1 2">
    <name type="scientific">Taibaiella chishuiensis</name>
    <dbReference type="NCBI Taxonomy" id="1434707"/>
    <lineage>
        <taxon>Bacteria</taxon>
        <taxon>Pseudomonadati</taxon>
        <taxon>Bacteroidota</taxon>
        <taxon>Chitinophagia</taxon>
        <taxon>Chitinophagales</taxon>
        <taxon>Chitinophagaceae</taxon>
        <taxon>Taibaiella</taxon>
    </lineage>
</organism>
<dbReference type="AlphaFoldDB" id="A0A2P8DAD5"/>
<evidence type="ECO:0000313" key="2">
    <source>
        <dbReference type="Proteomes" id="UP000240572"/>
    </source>
</evidence>
<keyword evidence="2" id="KW-1185">Reference proteome</keyword>